<accession>R8BB34</accession>
<dbReference type="EMBL" id="KB933333">
    <property type="protein sequence ID" value="EON96492.1"/>
    <property type="molecule type" value="Genomic_DNA"/>
</dbReference>
<evidence type="ECO:0000313" key="3">
    <source>
        <dbReference type="Proteomes" id="UP000014074"/>
    </source>
</evidence>
<sequence length="367" mass="40890">MLGDNASYRYIGGVLERNAELTKELKRLENTENVNIAQLTRLDRQLDEAKKQAREKEDELERMRKYIQTANDTARAAEAKVQDKEESLGKVEDKLKTLIETSKKHETDSMTHQAEARQMEEQLRVSRKNESDLRDEKRVLAEQLREKTEMLDEINNWRLPMKKIDKMERDTMSVCSPLSSAKLTAAANSVAKLQGLLTEAYSLVKDYFGDDVPDQIGKDAKAWEALRGHVAVSHPYKIPLPSSNSPQAKQMRVAAVLAVLGHHLAEEILQPLYILEEGGELNELLSELTSDDPPRGLSPLDTARCPHPRGPAGKQTEATEGRLSGGYLSRAAAGTRRKAGWVPTGAQRSLCSVLRDLVRDTVSGGQG</sequence>
<protein>
    <submittedName>
        <fullName evidence="2">Uncharacterized protein</fullName>
    </submittedName>
</protein>
<reference evidence="3" key="1">
    <citation type="journal article" date="2013" name="Genome Announc.">
        <title>Draft genome sequence of the ascomycete Phaeoacremonium aleophilum strain UCR-PA7, a causal agent of the esca disease complex in grapevines.</title>
        <authorList>
            <person name="Blanco-Ulate B."/>
            <person name="Rolshausen P."/>
            <person name="Cantu D."/>
        </authorList>
    </citation>
    <scope>NUCLEOTIDE SEQUENCE [LARGE SCALE GENOMIC DNA]</scope>
    <source>
        <strain evidence="3">UCR-PA7</strain>
    </source>
</reference>
<dbReference type="Proteomes" id="UP000014074">
    <property type="component" value="Unassembled WGS sequence"/>
</dbReference>
<gene>
    <name evidence="2" type="ORF">UCRPA7_8011</name>
</gene>
<dbReference type="KEGG" id="tmn:UCRPA7_8011"/>
<dbReference type="RefSeq" id="XP_007918722.1">
    <property type="nucleotide sequence ID" value="XM_007920531.1"/>
</dbReference>
<dbReference type="OrthoDB" id="5421041at2759"/>
<name>R8BB34_PHAM7</name>
<keyword evidence="3" id="KW-1185">Reference proteome</keyword>
<evidence type="ECO:0000256" key="1">
    <source>
        <dbReference type="SAM" id="MobiDB-lite"/>
    </source>
</evidence>
<feature type="region of interest" description="Disordered" evidence="1">
    <location>
        <begin position="104"/>
        <end position="130"/>
    </location>
</feature>
<proteinExistence type="predicted"/>
<dbReference type="GeneID" id="19328824"/>
<organism evidence="2 3">
    <name type="scientific">Phaeoacremonium minimum (strain UCR-PA7)</name>
    <name type="common">Esca disease fungus</name>
    <name type="synonym">Togninia minima</name>
    <dbReference type="NCBI Taxonomy" id="1286976"/>
    <lineage>
        <taxon>Eukaryota</taxon>
        <taxon>Fungi</taxon>
        <taxon>Dikarya</taxon>
        <taxon>Ascomycota</taxon>
        <taxon>Pezizomycotina</taxon>
        <taxon>Sordariomycetes</taxon>
        <taxon>Sordariomycetidae</taxon>
        <taxon>Togniniales</taxon>
        <taxon>Togniniaceae</taxon>
        <taxon>Phaeoacremonium</taxon>
    </lineage>
</organism>
<dbReference type="eggNOG" id="ENOG502S5KH">
    <property type="taxonomic scope" value="Eukaryota"/>
</dbReference>
<evidence type="ECO:0000313" key="2">
    <source>
        <dbReference type="EMBL" id="EON96492.1"/>
    </source>
</evidence>
<feature type="region of interest" description="Disordered" evidence="1">
    <location>
        <begin position="286"/>
        <end position="327"/>
    </location>
</feature>
<dbReference type="AlphaFoldDB" id="R8BB34"/>
<dbReference type="HOGENOM" id="CLU_754762_0_0_1"/>